<dbReference type="Pfam" id="PF02129">
    <property type="entry name" value="Peptidase_S15"/>
    <property type="match status" value="1"/>
</dbReference>
<dbReference type="SMART" id="SM00939">
    <property type="entry name" value="PepX_C"/>
    <property type="match status" value="1"/>
</dbReference>
<dbReference type="Gene3D" id="3.40.50.1820">
    <property type="entry name" value="alpha/beta hydrolase"/>
    <property type="match status" value="1"/>
</dbReference>
<dbReference type="Gene3D" id="2.60.120.260">
    <property type="entry name" value="Galactose-binding domain-like"/>
    <property type="match status" value="1"/>
</dbReference>
<protein>
    <submittedName>
        <fullName evidence="3">Cocaine esterase</fullName>
    </submittedName>
</protein>
<dbReference type="InterPro" id="IPR000383">
    <property type="entry name" value="Xaa-Pro-like_dom"/>
</dbReference>
<dbReference type="PANTHER" id="PTHR43056:SF10">
    <property type="entry name" value="COCE_NOND FAMILY, PUTATIVE (AFU_ORTHOLOGUE AFUA_7G00600)-RELATED"/>
    <property type="match status" value="1"/>
</dbReference>
<accession>A0A9P6VFH8</accession>
<evidence type="ECO:0000313" key="4">
    <source>
        <dbReference type="Proteomes" id="UP000785200"/>
    </source>
</evidence>
<dbReference type="SUPFAM" id="SSF53474">
    <property type="entry name" value="alpha/beta-Hydrolases"/>
    <property type="match status" value="1"/>
</dbReference>
<evidence type="ECO:0000259" key="2">
    <source>
        <dbReference type="SMART" id="SM00939"/>
    </source>
</evidence>
<sequence>MSSIAGIDIIFSEANHDFSKRWHEFGSLTEVLPKGWTKAPGRRALQHDLIFEKDLAITLRDGSKIWADTFRPPLDRVPFRAGIPRHWTSDLEKFEGPDPAEWCPRGYAIINVDPRGVFDSDGDIMMLGTQEGRDGYDVVEYIASQSWCNGAVAFAGNSWLAAAQWYIAAEKPPHLKAIAPWEGFSDSYREIMCRGGIPNPAFSEYRSSGYCGRNRLENAGAMARKYPLVNGYWEDKHAKLKQISIPIYCLASYSTGLHTEGSIRGFLFSSSTEKWLRIHHTQEWHDLYQPWANDDLQKFFDKYLRELDNGWETTPRVRHSILGYNCASVVNRAETTYPPPNMEHIQFFLDCENSTLRPHEPSQSASSVAYLSDSWDADGAHFVHKFELYTELVGFSKAKLYMSCTDTDDMDVYVIVRKLDKDDRALLHINIPMESLPEGTTEDDIPQLNIFKYSGPNGRLRASHRGIEQDPELSMEEASILAPADVWHPHKSEDKITPGQIVCLDIPLWPSGIIFQAGESIRLEIKGHEVTLPEFPALDRVPENLNRGHHVIYSGPDNPSSIVLPLAAAKGGS</sequence>
<proteinExistence type="predicted"/>
<dbReference type="PANTHER" id="PTHR43056">
    <property type="entry name" value="PEPTIDASE S9 PROLYL OLIGOPEPTIDASE"/>
    <property type="match status" value="1"/>
</dbReference>
<organism evidence="3 4">
    <name type="scientific">Hyphodiscus hymeniophilus</name>
    <dbReference type="NCBI Taxonomy" id="353542"/>
    <lineage>
        <taxon>Eukaryota</taxon>
        <taxon>Fungi</taxon>
        <taxon>Dikarya</taxon>
        <taxon>Ascomycota</taxon>
        <taxon>Pezizomycotina</taxon>
        <taxon>Leotiomycetes</taxon>
        <taxon>Helotiales</taxon>
        <taxon>Hyphodiscaceae</taxon>
        <taxon>Hyphodiscus</taxon>
    </lineage>
</organism>
<dbReference type="SUPFAM" id="SSF49785">
    <property type="entry name" value="Galactose-binding domain-like"/>
    <property type="match status" value="1"/>
</dbReference>
<dbReference type="Pfam" id="PF08530">
    <property type="entry name" value="PepX_C"/>
    <property type="match status" value="1"/>
</dbReference>
<dbReference type="OrthoDB" id="2578740at2759"/>
<dbReference type="Gene3D" id="1.10.3020.20">
    <property type="match status" value="1"/>
</dbReference>
<keyword evidence="1" id="KW-0378">Hydrolase</keyword>
<dbReference type="InterPro" id="IPR005674">
    <property type="entry name" value="CocE/Ser_esterase"/>
</dbReference>
<keyword evidence="4" id="KW-1185">Reference proteome</keyword>
<evidence type="ECO:0000313" key="3">
    <source>
        <dbReference type="EMBL" id="KAG0646971.1"/>
    </source>
</evidence>
<dbReference type="GO" id="GO:0008239">
    <property type="term" value="F:dipeptidyl-peptidase activity"/>
    <property type="evidence" value="ECO:0007669"/>
    <property type="project" value="InterPro"/>
</dbReference>
<comment type="caution">
    <text evidence="3">The sequence shown here is derived from an EMBL/GenBank/DDBJ whole genome shotgun (WGS) entry which is preliminary data.</text>
</comment>
<dbReference type="InterPro" id="IPR050585">
    <property type="entry name" value="Xaa-Pro_dipeptidyl-ppase/CocE"/>
</dbReference>
<dbReference type="InterPro" id="IPR008979">
    <property type="entry name" value="Galactose-bd-like_sf"/>
</dbReference>
<dbReference type="InterPro" id="IPR029058">
    <property type="entry name" value="AB_hydrolase_fold"/>
</dbReference>
<dbReference type="AlphaFoldDB" id="A0A9P6VFH8"/>
<dbReference type="Proteomes" id="UP000785200">
    <property type="component" value="Unassembled WGS sequence"/>
</dbReference>
<evidence type="ECO:0000256" key="1">
    <source>
        <dbReference type="ARBA" id="ARBA00022801"/>
    </source>
</evidence>
<dbReference type="EMBL" id="VNKQ01000014">
    <property type="protein sequence ID" value="KAG0646971.1"/>
    <property type="molecule type" value="Genomic_DNA"/>
</dbReference>
<name>A0A9P6VFH8_9HELO</name>
<reference evidence="3" key="1">
    <citation type="submission" date="2019-07" db="EMBL/GenBank/DDBJ databases">
        <title>Hyphodiscus hymeniophilus genome sequencing and assembly.</title>
        <authorList>
            <person name="Kramer G."/>
            <person name="Nodwell J."/>
        </authorList>
    </citation>
    <scope>NUCLEOTIDE SEQUENCE</scope>
    <source>
        <strain evidence="3">ATCC 34498</strain>
    </source>
</reference>
<feature type="domain" description="Xaa-Pro dipeptidyl-peptidase C-terminal" evidence="2">
    <location>
        <begin position="297"/>
        <end position="563"/>
    </location>
</feature>
<dbReference type="NCBIfam" id="TIGR00976">
    <property type="entry name" value="CocE_NonD"/>
    <property type="match status" value="1"/>
</dbReference>
<dbReference type="InterPro" id="IPR013736">
    <property type="entry name" value="Xaa-Pro_dipept_C"/>
</dbReference>
<gene>
    <name evidence="3" type="ORF">D0Z07_6494</name>
</gene>